<name>W1WCV1_9ZZZZ</name>
<accession>W1WCV1</accession>
<protein>
    <submittedName>
        <fullName evidence="1">Uncharacterized protein</fullName>
    </submittedName>
</protein>
<dbReference type="EMBL" id="AZMM01018935">
    <property type="protein sequence ID" value="ETJ15973.1"/>
    <property type="molecule type" value="Genomic_DNA"/>
</dbReference>
<feature type="non-terminal residue" evidence="1">
    <location>
        <position position="73"/>
    </location>
</feature>
<organism evidence="1">
    <name type="scientific">human gut metagenome</name>
    <dbReference type="NCBI Taxonomy" id="408170"/>
    <lineage>
        <taxon>unclassified sequences</taxon>
        <taxon>metagenomes</taxon>
        <taxon>organismal metagenomes</taxon>
    </lineage>
</organism>
<proteinExistence type="predicted"/>
<dbReference type="AlphaFoldDB" id="W1WCV1"/>
<gene>
    <name evidence="1" type="ORF">Q604_UNBc4C00154G0001</name>
</gene>
<feature type="non-terminal residue" evidence="1">
    <location>
        <position position="1"/>
    </location>
</feature>
<sequence>DKASWGSVMDWNKEEYDKISVSLFRIQTYWVHGKAFIITFIINEDKNQSFFTQGWCKVFGIKNKDYSKIVKIF</sequence>
<reference evidence="1" key="1">
    <citation type="submission" date="2013-12" db="EMBL/GenBank/DDBJ databases">
        <title>A Varibaculum cambriense genome reconstructed from a premature infant gut community with otherwise low bacterial novelty that shifts toward anaerobic metabolism during the third week of life.</title>
        <authorList>
            <person name="Brown C.T."/>
            <person name="Sharon I."/>
            <person name="Thomas B.C."/>
            <person name="Castelle C.J."/>
            <person name="Morowitz M.J."/>
            <person name="Banfield J.F."/>
        </authorList>
    </citation>
    <scope>NUCLEOTIDE SEQUENCE</scope>
</reference>
<evidence type="ECO:0000313" key="1">
    <source>
        <dbReference type="EMBL" id="ETJ15973.1"/>
    </source>
</evidence>
<comment type="caution">
    <text evidence="1">The sequence shown here is derived from an EMBL/GenBank/DDBJ whole genome shotgun (WGS) entry which is preliminary data.</text>
</comment>